<dbReference type="InterPro" id="IPR011711">
    <property type="entry name" value="GntR_C"/>
</dbReference>
<evidence type="ECO:0000256" key="1">
    <source>
        <dbReference type="ARBA" id="ARBA00023015"/>
    </source>
</evidence>
<evidence type="ECO:0000256" key="3">
    <source>
        <dbReference type="ARBA" id="ARBA00023163"/>
    </source>
</evidence>
<dbReference type="Pfam" id="PF00392">
    <property type="entry name" value="GntR"/>
    <property type="match status" value="1"/>
</dbReference>
<dbReference type="CDD" id="cd07377">
    <property type="entry name" value="WHTH_GntR"/>
    <property type="match status" value="1"/>
</dbReference>
<evidence type="ECO:0000313" key="6">
    <source>
        <dbReference type="Proteomes" id="UP000198994"/>
    </source>
</evidence>
<name>A0A1G7FL42_9RHOB</name>
<keyword evidence="6" id="KW-1185">Reference proteome</keyword>
<dbReference type="OrthoDB" id="8638122at2"/>
<dbReference type="Gene3D" id="1.10.10.10">
    <property type="entry name" value="Winged helix-like DNA-binding domain superfamily/Winged helix DNA-binding domain"/>
    <property type="match status" value="1"/>
</dbReference>
<dbReference type="PROSITE" id="PS50949">
    <property type="entry name" value="HTH_GNTR"/>
    <property type="match status" value="1"/>
</dbReference>
<dbReference type="STRING" id="282683.SAMN04488105_107149"/>
<evidence type="ECO:0000259" key="4">
    <source>
        <dbReference type="PROSITE" id="PS50949"/>
    </source>
</evidence>
<evidence type="ECO:0000256" key="2">
    <source>
        <dbReference type="ARBA" id="ARBA00023125"/>
    </source>
</evidence>
<dbReference type="AlphaFoldDB" id="A0A1G7FL42"/>
<dbReference type="PANTHER" id="PTHR43537">
    <property type="entry name" value="TRANSCRIPTIONAL REGULATOR, GNTR FAMILY"/>
    <property type="match status" value="1"/>
</dbReference>
<dbReference type="Proteomes" id="UP000198994">
    <property type="component" value="Unassembled WGS sequence"/>
</dbReference>
<protein>
    <submittedName>
        <fullName evidence="5">Transcriptional regulator, GntR family</fullName>
    </submittedName>
</protein>
<keyword evidence="3" id="KW-0804">Transcription</keyword>
<dbReference type="RefSeq" id="WP_089959444.1">
    <property type="nucleotide sequence ID" value="NZ_FNAV01000007.1"/>
</dbReference>
<dbReference type="InterPro" id="IPR000524">
    <property type="entry name" value="Tscrpt_reg_HTH_GntR"/>
</dbReference>
<dbReference type="Gene3D" id="1.20.120.530">
    <property type="entry name" value="GntR ligand-binding domain-like"/>
    <property type="match status" value="1"/>
</dbReference>
<sequence>MVKAKSDPRMGAILSDRAHDCVKSDILLGALEPGEKLQLEAISERYGIGTAPMREALNRLSSEGWVERRSQRGFFVSPLSFAELEELVKTRIWLETLSLRESIAHGDQDWEDAAILSYHRLARTERVLDTGGGAMRFNPDWETRHHDFHLALLSACGSQLMLGFCVQMMERSIRYRNLSVKFNMLRRGDALAEHEAILNASLDRNADEAVTLLAAHYRLTLDGLRERLFPDASEG</sequence>
<keyword evidence="1" id="KW-0805">Transcription regulation</keyword>
<dbReference type="InterPro" id="IPR008920">
    <property type="entry name" value="TF_FadR/GntR_C"/>
</dbReference>
<dbReference type="Pfam" id="PF07729">
    <property type="entry name" value="FCD"/>
    <property type="match status" value="1"/>
</dbReference>
<dbReference type="SUPFAM" id="SSF46785">
    <property type="entry name" value="Winged helix' DNA-binding domain"/>
    <property type="match status" value="1"/>
</dbReference>
<accession>A0A1G7FL42</accession>
<dbReference type="InterPro" id="IPR036388">
    <property type="entry name" value="WH-like_DNA-bd_sf"/>
</dbReference>
<keyword evidence="2" id="KW-0238">DNA-binding</keyword>
<evidence type="ECO:0000313" key="5">
    <source>
        <dbReference type="EMBL" id="SDE76661.1"/>
    </source>
</evidence>
<dbReference type="InterPro" id="IPR036390">
    <property type="entry name" value="WH_DNA-bd_sf"/>
</dbReference>
<dbReference type="EMBL" id="FNAV01000007">
    <property type="protein sequence ID" value="SDE76661.1"/>
    <property type="molecule type" value="Genomic_DNA"/>
</dbReference>
<reference evidence="6" key="1">
    <citation type="submission" date="2016-10" db="EMBL/GenBank/DDBJ databases">
        <authorList>
            <person name="Varghese N."/>
            <person name="Submissions S."/>
        </authorList>
    </citation>
    <scope>NUCLEOTIDE SEQUENCE [LARGE SCALE GENOMIC DNA]</scope>
    <source>
        <strain evidence="6">DSM 10146</strain>
    </source>
</reference>
<dbReference type="GO" id="GO:0003677">
    <property type="term" value="F:DNA binding"/>
    <property type="evidence" value="ECO:0007669"/>
    <property type="project" value="UniProtKB-KW"/>
</dbReference>
<gene>
    <name evidence="5" type="ORF">SAMN04488105_107149</name>
</gene>
<organism evidence="5 6">
    <name type="scientific">Salipiger thiooxidans</name>
    <dbReference type="NCBI Taxonomy" id="282683"/>
    <lineage>
        <taxon>Bacteria</taxon>
        <taxon>Pseudomonadati</taxon>
        <taxon>Pseudomonadota</taxon>
        <taxon>Alphaproteobacteria</taxon>
        <taxon>Rhodobacterales</taxon>
        <taxon>Roseobacteraceae</taxon>
        <taxon>Salipiger</taxon>
    </lineage>
</organism>
<dbReference type="PANTHER" id="PTHR43537:SF20">
    <property type="entry name" value="HTH-TYPE TRANSCRIPTIONAL REPRESSOR GLAR"/>
    <property type="match status" value="1"/>
</dbReference>
<dbReference type="SMART" id="SM00895">
    <property type="entry name" value="FCD"/>
    <property type="match status" value="1"/>
</dbReference>
<proteinExistence type="predicted"/>
<dbReference type="SUPFAM" id="SSF48008">
    <property type="entry name" value="GntR ligand-binding domain-like"/>
    <property type="match status" value="1"/>
</dbReference>
<dbReference type="SMART" id="SM00345">
    <property type="entry name" value="HTH_GNTR"/>
    <property type="match status" value="1"/>
</dbReference>
<dbReference type="GO" id="GO:0003700">
    <property type="term" value="F:DNA-binding transcription factor activity"/>
    <property type="evidence" value="ECO:0007669"/>
    <property type="project" value="InterPro"/>
</dbReference>
<feature type="domain" description="HTH gntR-type" evidence="4">
    <location>
        <begin position="12"/>
        <end position="79"/>
    </location>
</feature>